<reference evidence="3 4" key="1">
    <citation type="journal article" date="2018" name="PLoS Genet.">
        <title>Population sequencing reveals clonal diversity and ancestral inbreeding in the grapevine cultivar Chardonnay.</title>
        <authorList>
            <person name="Roach M.J."/>
            <person name="Johnson D.L."/>
            <person name="Bohlmann J."/>
            <person name="van Vuuren H.J."/>
            <person name="Jones S.J."/>
            <person name="Pretorius I.S."/>
            <person name="Schmidt S.A."/>
            <person name="Borneman A.R."/>
        </authorList>
    </citation>
    <scope>NUCLEOTIDE SEQUENCE [LARGE SCALE GENOMIC DNA]</scope>
    <source>
        <strain evidence="4">cv. Chardonnay</strain>
        <tissue evidence="3">Leaf</tissue>
    </source>
</reference>
<dbReference type="Proteomes" id="UP000288805">
    <property type="component" value="Unassembled WGS sequence"/>
</dbReference>
<dbReference type="Pfam" id="PF14244">
    <property type="entry name" value="Retrotran_gag_3"/>
    <property type="match status" value="1"/>
</dbReference>
<sequence>MAKGKPPQHSFQSPMEDHSSPYFLHNGDHPSLSLVSLSLAGSGSNYHSWRRSMVTALNAKNKLGFVDGTISRPAATDLLAGPCLAATAWSYLGSLTRFAKKLQRASSIMKQPSKYGMIYTNDFIRAVVLEFLNSSKKFLLTLRIG</sequence>
<comment type="caution">
    <text evidence="3">The sequence shown here is derived from an EMBL/GenBank/DDBJ whole genome shotgun (WGS) entry which is preliminary data.</text>
</comment>
<dbReference type="EMBL" id="QGNW01000154">
    <property type="protein sequence ID" value="RVW90475.1"/>
    <property type="molecule type" value="Genomic_DNA"/>
</dbReference>
<evidence type="ECO:0000259" key="2">
    <source>
        <dbReference type="Pfam" id="PF14244"/>
    </source>
</evidence>
<proteinExistence type="predicted"/>
<feature type="domain" description="Retrotransposon Copia-like N-terminal" evidence="2">
    <location>
        <begin position="25"/>
        <end position="74"/>
    </location>
</feature>
<evidence type="ECO:0000313" key="3">
    <source>
        <dbReference type="EMBL" id="RVW90475.1"/>
    </source>
</evidence>
<dbReference type="PANTHER" id="PTHR37610:SF97">
    <property type="entry name" value="RETROTRANSPOSON GAG DOMAIN-CONTAINING PROTEIN"/>
    <property type="match status" value="1"/>
</dbReference>
<name>A0A438I184_VITVI</name>
<organism evidence="3 4">
    <name type="scientific">Vitis vinifera</name>
    <name type="common">Grape</name>
    <dbReference type="NCBI Taxonomy" id="29760"/>
    <lineage>
        <taxon>Eukaryota</taxon>
        <taxon>Viridiplantae</taxon>
        <taxon>Streptophyta</taxon>
        <taxon>Embryophyta</taxon>
        <taxon>Tracheophyta</taxon>
        <taxon>Spermatophyta</taxon>
        <taxon>Magnoliopsida</taxon>
        <taxon>eudicotyledons</taxon>
        <taxon>Gunneridae</taxon>
        <taxon>Pentapetalae</taxon>
        <taxon>rosids</taxon>
        <taxon>Vitales</taxon>
        <taxon>Vitaceae</taxon>
        <taxon>Viteae</taxon>
        <taxon>Vitis</taxon>
    </lineage>
</organism>
<protein>
    <recommendedName>
        <fullName evidence="2">Retrotransposon Copia-like N-terminal domain-containing protein</fullName>
    </recommendedName>
</protein>
<gene>
    <name evidence="3" type="ORF">CK203_030999</name>
</gene>
<dbReference type="AlphaFoldDB" id="A0A438I184"/>
<feature type="region of interest" description="Disordered" evidence="1">
    <location>
        <begin position="1"/>
        <end position="22"/>
    </location>
</feature>
<evidence type="ECO:0000256" key="1">
    <source>
        <dbReference type="SAM" id="MobiDB-lite"/>
    </source>
</evidence>
<accession>A0A438I184</accession>
<dbReference type="InterPro" id="IPR029472">
    <property type="entry name" value="Copia-like_N"/>
</dbReference>
<evidence type="ECO:0000313" key="4">
    <source>
        <dbReference type="Proteomes" id="UP000288805"/>
    </source>
</evidence>
<dbReference type="PANTHER" id="PTHR37610">
    <property type="entry name" value="CCHC-TYPE DOMAIN-CONTAINING PROTEIN"/>
    <property type="match status" value="1"/>
</dbReference>